<reference evidence="2 3" key="1">
    <citation type="journal article" date="2021" name="Plant Biotechnol. J.">
        <title>Multi-omics assisted identification of the key and species-specific regulatory components of drought-tolerant mechanisms in Gossypium stocksii.</title>
        <authorList>
            <person name="Yu D."/>
            <person name="Ke L."/>
            <person name="Zhang D."/>
            <person name="Wu Y."/>
            <person name="Sun Y."/>
            <person name="Mei J."/>
            <person name="Sun J."/>
            <person name="Sun Y."/>
        </authorList>
    </citation>
    <scope>NUCLEOTIDE SEQUENCE [LARGE SCALE GENOMIC DNA]</scope>
    <source>
        <strain evidence="3">cv. E1</strain>
        <tissue evidence="2">Leaf</tissue>
    </source>
</reference>
<sequence length="89" mass="9613">MCKYLASLSAGAVAAALWLDLDGCGASAASIGLNNPLGNNILSILYTIKRLFILHSPRNLCSHDLSLHRHLLYLFAPTVVIANDNLFSF</sequence>
<evidence type="ECO:0000313" key="2">
    <source>
        <dbReference type="EMBL" id="KAH1106820.1"/>
    </source>
</evidence>
<dbReference type="EMBL" id="JAIQCV010000004">
    <property type="protein sequence ID" value="KAH1106820.1"/>
    <property type="molecule type" value="Genomic_DNA"/>
</dbReference>
<name>A0A9D3W2G5_9ROSI</name>
<proteinExistence type="predicted"/>
<gene>
    <name evidence="2" type="ORF">J1N35_010588</name>
</gene>
<comment type="caution">
    <text evidence="2">The sequence shown here is derived from an EMBL/GenBank/DDBJ whole genome shotgun (WGS) entry which is preliminary data.</text>
</comment>
<organism evidence="2 3">
    <name type="scientific">Gossypium stocksii</name>
    <dbReference type="NCBI Taxonomy" id="47602"/>
    <lineage>
        <taxon>Eukaryota</taxon>
        <taxon>Viridiplantae</taxon>
        <taxon>Streptophyta</taxon>
        <taxon>Embryophyta</taxon>
        <taxon>Tracheophyta</taxon>
        <taxon>Spermatophyta</taxon>
        <taxon>Magnoliopsida</taxon>
        <taxon>eudicotyledons</taxon>
        <taxon>Gunneridae</taxon>
        <taxon>Pentapetalae</taxon>
        <taxon>rosids</taxon>
        <taxon>malvids</taxon>
        <taxon>Malvales</taxon>
        <taxon>Malvaceae</taxon>
        <taxon>Malvoideae</taxon>
        <taxon>Gossypium</taxon>
    </lineage>
</organism>
<keyword evidence="1" id="KW-0732">Signal</keyword>
<keyword evidence="3" id="KW-1185">Reference proteome</keyword>
<dbReference type="Proteomes" id="UP000828251">
    <property type="component" value="Unassembled WGS sequence"/>
</dbReference>
<protein>
    <recommendedName>
        <fullName evidence="4">Secreted protein</fullName>
    </recommendedName>
</protein>
<feature type="signal peptide" evidence="1">
    <location>
        <begin position="1"/>
        <end position="16"/>
    </location>
</feature>
<accession>A0A9D3W2G5</accession>
<feature type="chain" id="PRO_5039147769" description="Secreted protein" evidence="1">
    <location>
        <begin position="17"/>
        <end position="89"/>
    </location>
</feature>
<evidence type="ECO:0008006" key="4">
    <source>
        <dbReference type="Google" id="ProtNLM"/>
    </source>
</evidence>
<evidence type="ECO:0000313" key="3">
    <source>
        <dbReference type="Proteomes" id="UP000828251"/>
    </source>
</evidence>
<evidence type="ECO:0000256" key="1">
    <source>
        <dbReference type="SAM" id="SignalP"/>
    </source>
</evidence>
<dbReference type="AlphaFoldDB" id="A0A9D3W2G5"/>